<name>A0AC61MN74_9FIRM</name>
<reference evidence="1 2" key="1">
    <citation type="journal article" date="2022" name="Int. J. Syst. Evol. Microbiol.">
        <title>Miniphocaeibacter halophilus sp. nov., an ammonium-tolerant acetate-producing bacterium isolated from a biogas system.</title>
        <authorList>
            <person name="Schnurer A."/>
            <person name="Singh A."/>
            <person name="Bi S."/>
            <person name="Qiao W."/>
            <person name="Westerholm M."/>
        </authorList>
    </citation>
    <scope>NUCLEOTIDE SEQUENCE [LARGE SCALE GENOMIC DNA]</scope>
    <source>
        <strain evidence="1 2">AMB_01</strain>
    </source>
</reference>
<protein>
    <submittedName>
        <fullName evidence="1">Peroxide stress protein YaaA</fullName>
    </submittedName>
</protein>
<dbReference type="EMBL" id="CP066744">
    <property type="protein sequence ID" value="QQK07044.1"/>
    <property type="molecule type" value="Genomic_DNA"/>
</dbReference>
<keyword evidence="2" id="KW-1185">Reference proteome</keyword>
<evidence type="ECO:0000313" key="1">
    <source>
        <dbReference type="EMBL" id="QQK07044.1"/>
    </source>
</evidence>
<dbReference type="Proteomes" id="UP000595814">
    <property type="component" value="Chromosome"/>
</dbReference>
<sequence>MKILITTAKEMKVKSSSIDIDRPLIFENKYKTVVEKLKKYTVDGLGKLYKVKREVAERNFNIWQSFESRKKYKALELFNGLMYRYIEFENLDRQSQIYLDNNLRIISSLYGIIRPFDKIAEHRLDFSKNIEITNNIKLVNFWKEDISSYLLKEDSVFINLLSDEFNKVLNKEVLEKSIFIKFKEISNGKLKTHSTISKKGRGSFIKYMARVKASSIEDLVLFDYDGYKYDRDNSSNNELIFIKNGDK</sequence>
<organism evidence="1 2">
    <name type="scientific">Miniphocaeibacter halophilus</name>
    <dbReference type="NCBI Taxonomy" id="2931922"/>
    <lineage>
        <taxon>Bacteria</taxon>
        <taxon>Bacillati</taxon>
        <taxon>Bacillota</taxon>
        <taxon>Tissierellia</taxon>
        <taxon>Tissierellales</taxon>
        <taxon>Peptoniphilaceae</taxon>
        <taxon>Miniphocaeibacter</taxon>
    </lineage>
</organism>
<evidence type="ECO:0000313" key="2">
    <source>
        <dbReference type="Proteomes" id="UP000595814"/>
    </source>
</evidence>
<accession>A0AC61MN74</accession>
<gene>
    <name evidence="1" type="primary">yaaA</name>
    <name evidence="1" type="ORF">JFY71_06755</name>
</gene>
<proteinExistence type="predicted"/>